<feature type="transmembrane region" description="Helical" evidence="1">
    <location>
        <begin position="7"/>
        <end position="26"/>
    </location>
</feature>
<name>A0A2H5X944_9BACT</name>
<keyword evidence="1" id="KW-1133">Transmembrane helix</keyword>
<feature type="transmembrane region" description="Helical" evidence="1">
    <location>
        <begin position="97"/>
        <end position="122"/>
    </location>
</feature>
<gene>
    <name evidence="2" type="ORF">HRbin17_00202</name>
</gene>
<dbReference type="EMBL" id="BEHT01000002">
    <property type="protein sequence ID" value="GBC97713.1"/>
    <property type="molecule type" value="Genomic_DNA"/>
</dbReference>
<dbReference type="AlphaFoldDB" id="A0A2H5X944"/>
<reference evidence="3" key="1">
    <citation type="submission" date="2017-09" db="EMBL/GenBank/DDBJ databases">
        <title>Metaegenomics of thermophilic ammonia-oxidizing enrichment culture.</title>
        <authorList>
            <person name="Kato S."/>
            <person name="Suzuki K."/>
        </authorList>
    </citation>
    <scope>NUCLEOTIDE SEQUENCE [LARGE SCALE GENOMIC DNA]</scope>
</reference>
<evidence type="ECO:0000313" key="2">
    <source>
        <dbReference type="EMBL" id="GBC97713.1"/>
    </source>
</evidence>
<dbReference type="Proteomes" id="UP000236173">
    <property type="component" value="Unassembled WGS sequence"/>
</dbReference>
<organism evidence="2 3">
    <name type="scientific">Candidatus Fervidibacter japonicus</name>
    <dbReference type="NCBI Taxonomy" id="2035412"/>
    <lineage>
        <taxon>Bacteria</taxon>
        <taxon>Candidatus Fervidibacterota</taxon>
        <taxon>Candidatus Fervidibacter</taxon>
    </lineage>
</organism>
<comment type="caution">
    <text evidence="2">The sequence shown here is derived from an EMBL/GenBank/DDBJ whole genome shotgun (WGS) entry which is preliminary data.</text>
</comment>
<keyword evidence="1" id="KW-0472">Membrane</keyword>
<dbReference type="Pfam" id="PF11255">
    <property type="entry name" value="DUF3054"/>
    <property type="match status" value="1"/>
</dbReference>
<proteinExistence type="predicted"/>
<feature type="transmembrane region" description="Helical" evidence="1">
    <location>
        <begin position="70"/>
        <end position="91"/>
    </location>
</feature>
<feature type="transmembrane region" description="Helical" evidence="1">
    <location>
        <begin position="38"/>
        <end position="58"/>
    </location>
</feature>
<sequence length="133" mass="14727">MRWTTTATLVLGDAVMFGLFALVGVAHHKQPVTFGRLWHAALPFAIAWFALAPALGAFRAPVVNEPRQALRRIPVCWLVCGLIGLAVRYGLWGRPPVLSFALVALTSMGLLLTAWRMAFAFWQTTCRTAHQRL</sequence>
<dbReference type="InterPro" id="IPR021414">
    <property type="entry name" value="DUF3054"/>
</dbReference>
<protein>
    <recommendedName>
        <fullName evidence="4">DUF3054 domain-containing protein</fullName>
    </recommendedName>
</protein>
<evidence type="ECO:0008006" key="4">
    <source>
        <dbReference type="Google" id="ProtNLM"/>
    </source>
</evidence>
<accession>A0A2H5X944</accession>
<evidence type="ECO:0000256" key="1">
    <source>
        <dbReference type="SAM" id="Phobius"/>
    </source>
</evidence>
<evidence type="ECO:0000313" key="3">
    <source>
        <dbReference type="Proteomes" id="UP000236173"/>
    </source>
</evidence>
<keyword evidence="1" id="KW-0812">Transmembrane</keyword>